<dbReference type="eggNOG" id="COG4584">
    <property type="taxonomic scope" value="Bacteria"/>
</dbReference>
<organism evidence="2 3">
    <name type="scientific">Salipiger bermudensis (strain DSM 26914 / JCM 13377 / KCTC 12554 / HTCC2601)</name>
    <name type="common">Pelagibaca bermudensis</name>
    <dbReference type="NCBI Taxonomy" id="314265"/>
    <lineage>
        <taxon>Bacteria</taxon>
        <taxon>Pseudomonadati</taxon>
        <taxon>Pseudomonadota</taxon>
        <taxon>Alphaproteobacteria</taxon>
        <taxon>Rhodobacterales</taxon>
        <taxon>Roseobacteraceae</taxon>
        <taxon>Salipiger</taxon>
    </lineage>
</organism>
<dbReference type="GO" id="GO:0003676">
    <property type="term" value="F:nucleic acid binding"/>
    <property type="evidence" value="ECO:0007669"/>
    <property type="project" value="InterPro"/>
</dbReference>
<reference evidence="2 3" key="1">
    <citation type="journal article" date="2010" name="J. Bacteriol.">
        <title>Genome sequences of Pelagibaca bermudensis HTCC2601T and Maritimibacter alkaliphilus HTCC2654T, the type strains of two marine Roseobacter genera.</title>
        <authorList>
            <person name="Thrash J.C."/>
            <person name="Cho J.C."/>
            <person name="Ferriera S."/>
            <person name="Johnson J."/>
            <person name="Vergin K.L."/>
            <person name="Giovannoni S.J."/>
        </authorList>
    </citation>
    <scope>NUCLEOTIDE SEQUENCE [LARGE SCALE GENOMIC DNA]</scope>
    <source>
        <strain evidence="3">DSM 26914 / JCM 13377 / KCTC 12554 / HTCC2601</strain>
    </source>
</reference>
<keyword evidence="3" id="KW-1185">Reference proteome</keyword>
<dbReference type="AlphaFoldDB" id="Q0FGR3"/>
<dbReference type="PANTHER" id="PTHR35004:SF7">
    <property type="entry name" value="INTEGRASE PROTEIN"/>
    <property type="match status" value="1"/>
</dbReference>
<gene>
    <name evidence="2" type="ORF">R2601_27374</name>
</gene>
<name>Q0FGR3_SALBH</name>
<dbReference type="HOGENOM" id="CLU_020626_2_2_5"/>
<dbReference type="GO" id="GO:0015074">
    <property type="term" value="P:DNA integration"/>
    <property type="evidence" value="ECO:0007669"/>
    <property type="project" value="InterPro"/>
</dbReference>
<dbReference type="PROSITE" id="PS50994">
    <property type="entry name" value="INTEGRASE"/>
    <property type="match status" value="1"/>
</dbReference>
<dbReference type="EMBL" id="AATQ01000102">
    <property type="protein sequence ID" value="EAU43383.1"/>
    <property type="molecule type" value="Genomic_DNA"/>
</dbReference>
<dbReference type="Pfam" id="PF00665">
    <property type="entry name" value="rve"/>
    <property type="match status" value="1"/>
</dbReference>
<comment type="caution">
    <text evidence="2">The sequence shown here is derived from an EMBL/GenBank/DDBJ whole genome shotgun (WGS) entry which is preliminary data.</text>
</comment>
<evidence type="ECO:0000313" key="2">
    <source>
        <dbReference type="EMBL" id="EAU43383.1"/>
    </source>
</evidence>
<dbReference type="SUPFAM" id="SSF53098">
    <property type="entry name" value="Ribonuclease H-like"/>
    <property type="match status" value="1"/>
</dbReference>
<feature type="domain" description="Integrase catalytic" evidence="1">
    <location>
        <begin position="92"/>
        <end position="265"/>
    </location>
</feature>
<feature type="non-terminal residue" evidence="2">
    <location>
        <position position="265"/>
    </location>
</feature>
<accession>Q0FGR3</accession>
<sequence length="265" mass="30660">MSRCFTSGVAAQELTYERSVQPQPKIGPWKAELDRMLEENARKPKRDRLTRIRLFEELQVLGYAGGYDAVRRYAAAWARSEREASASAYVPLTFAPGEAYQFDWSHEIVLIDGVSMTVKVAHVRLCHSRMLFVRAYPRETQEMVFDAHDRAFAFFGGACARGIYDNMKTAVETIFVGRERAYNRRFQQMCGHYLVDPVACTPASGWEKGQVENQVGVVRRRFFVPRPRFKSLAELNAWLRDRCLAWAKSHPHPELRERSTWDVFE</sequence>
<dbReference type="Gene3D" id="3.30.420.10">
    <property type="entry name" value="Ribonuclease H-like superfamily/Ribonuclease H"/>
    <property type="match status" value="1"/>
</dbReference>
<dbReference type="InterPro" id="IPR001584">
    <property type="entry name" value="Integrase_cat-core"/>
</dbReference>
<dbReference type="PANTHER" id="PTHR35004">
    <property type="entry name" value="TRANSPOSASE RV3428C-RELATED"/>
    <property type="match status" value="1"/>
</dbReference>
<evidence type="ECO:0000259" key="1">
    <source>
        <dbReference type="PROSITE" id="PS50994"/>
    </source>
</evidence>
<protein>
    <submittedName>
        <fullName evidence="2">Putative transposase</fullName>
    </submittedName>
</protein>
<dbReference type="STRING" id="314265.R2601_27374"/>
<dbReference type="InterPro" id="IPR036397">
    <property type="entry name" value="RNaseH_sf"/>
</dbReference>
<dbReference type="Proteomes" id="UP000006230">
    <property type="component" value="Unassembled WGS sequence"/>
</dbReference>
<dbReference type="InterPro" id="IPR012337">
    <property type="entry name" value="RNaseH-like_sf"/>
</dbReference>
<dbReference type="NCBIfam" id="NF033546">
    <property type="entry name" value="transpos_IS21"/>
    <property type="match status" value="1"/>
</dbReference>
<proteinExistence type="predicted"/>
<evidence type="ECO:0000313" key="3">
    <source>
        <dbReference type="Proteomes" id="UP000006230"/>
    </source>
</evidence>